<comment type="caution">
    <text evidence="1">The sequence shown here is derived from an EMBL/GenBank/DDBJ whole genome shotgun (WGS) entry which is preliminary data.</text>
</comment>
<organism evidence="1 2">
    <name type="scientific">Racocetra persica</name>
    <dbReference type="NCBI Taxonomy" id="160502"/>
    <lineage>
        <taxon>Eukaryota</taxon>
        <taxon>Fungi</taxon>
        <taxon>Fungi incertae sedis</taxon>
        <taxon>Mucoromycota</taxon>
        <taxon>Glomeromycotina</taxon>
        <taxon>Glomeromycetes</taxon>
        <taxon>Diversisporales</taxon>
        <taxon>Gigasporaceae</taxon>
        <taxon>Racocetra</taxon>
    </lineage>
</organism>
<proteinExistence type="predicted"/>
<evidence type="ECO:0000313" key="1">
    <source>
        <dbReference type="EMBL" id="CAG8848520.1"/>
    </source>
</evidence>
<keyword evidence="2" id="KW-1185">Reference proteome</keyword>
<evidence type="ECO:0000313" key="2">
    <source>
        <dbReference type="Proteomes" id="UP000789920"/>
    </source>
</evidence>
<protein>
    <submittedName>
        <fullName evidence="1">28563_t:CDS:1</fullName>
    </submittedName>
</protein>
<dbReference type="EMBL" id="CAJVQC010161131">
    <property type="protein sequence ID" value="CAG8848520.1"/>
    <property type="molecule type" value="Genomic_DNA"/>
</dbReference>
<feature type="non-terminal residue" evidence="1">
    <location>
        <position position="1"/>
    </location>
</feature>
<reference evidence="1" key="1">
    <citation type="submission" date="2021-06" db="EMBL/GenBank/DDBJ databases">
        <authorList>
            <person name="Kallberg Y."/>
            <person name="Tangrot J."/>
            <person name="Rosling A."/>
        </authorList>
    </citation>
    <scope>NUCLEOTIDE SEQUENCE</scope>
    <source>
        <strain evidence="1">MA461A</strain>
    </source>
</reference>
<feature type="non-terminal residue" evidence="1">
    <location>
        <position position="78"/>
    </location>
</feature>
<name>A0ACA9SUS3_9GLOM</name>
<dbReference type="Proteomes" id="UP000789920">
    <property type="component" value="Unassembled WGS sequence"/>
</dbReference>
<sequence>LNENEVGEGVPNYLPIWFLACYGSRKQGVVSKEPIIDEYVVDKVCVKEKNDNRRMNDVTNMRSIINVVEEDKTKNRMK</sequence>
<gene>
    <name evidence="1" type="ORF">RPERSI_LOCUS35167</name>
</gene>
<accession>A0ACA9SUS3</accession>